<dbReference type="GO" id="GO:0005634">
    <property type="term" value="C:nucleus"/>
    <property type="evidence" value="ECO:0007669"/>
    <property type="project" value="TreeGrafter"/>
</dbReference>
<dbReference type="GO" id="GO:0005096">
    <property type="term" value="F:GTPase activator activity"/>
    <property type="evidence" value="ECO:0007669"/>
    <property type="project" value="UniProtKB-KW"/>
</dbReference>
<feature type="region of interest" description="Disordered" evidence="4">
    <location>
        <begin position="1"/>
        <end position="20"/>
    </location>
</feature>
<organism evidence="6 7">
    <name type="scientific">Aphanomyces stellatus</name>
    <dbReference type="NCBI Taxonomy" id="120398"/>
    <lineage>
        <taxon>Eukaryota</taxon>
        <taxon>Sar</taxon>
        <taxon>Stramenopiles</taxon>
        <taxon>Oomycota</taxon>
        <taxon>Saprolegniomycetes</taxon>
        <taxon>Saprolegniales</taxon>
        <taxon>Verrucalvaceae</taxon>
        <taxon>Aphanomyces</taxon>
    </lineage>
</organism>
<evidence type="ECO:0000313" key="5">
    <source>
        <dbReference type="EMBL" id="KAF0683849.1"/>
    </source>
</evidence>
<keyword evidence="1" id="KW-0343">GTPase activation</keyword>
<dbReference type="InterPro" id="IPR032675">
    <property type="entry name" value="LRR_dom_sf"/>
</dbReference>
<feature type="region of interest" description="Disordered" evidence="4">
    <location>
        <begin position="320"/>
        <end position="342"/>
    </location>
</feature>
<evidence type="ECO:0000256" key="1">
    <source>
        <dbReference type="ARBA" id="ARBA00022468"/>
    </source>
</evidence>
<dbReference type="PANTHER" id="PTHR24113">
    <property type="entry name" value="RAN GTPASE-ACTIVATING PROTEIN 1"/>
    <property type="match status" value="1"/>
</dbReference>
<dbReference type="SUPFAM" id="SSF52047">
    <property type="entry name" value="RNI-like"/>
    <property type="match status" value="1"/>
</dbReference>
<dbReference type="Pfam" id="PF13516">
    <property type="entry name" value="LRR_6"/>
    <property type="match status" value="6"/>
</dbReference>
<sequence length="342" mass="36463">MGPKAKSAKTKKEPEAEDNGVTRPMVVASYTKMCRAIGVPINAHMSDMIKGKGEEADEKLAQVMIDEDFGALGNGGIRAMACAFLGTVPHSNTGPYMHLANVRVWNNPIGDEGASAIASLLCEGNNLVNILYVELMDCDIGPEGCTMLADALKAEKKAPLQALKLNCNSKIGDDGVAALCQGLFTNTTIKQLHLEFCKITSAGTIVLAQLLSMAKSGLQSLSLQGNLLGDEGLLHLSKGLKRSHSLVKLNLSDNGIRKDVAALTAFRDAIVACKTLTSVKFSFNLIDIEGADILLPALESDDGARLKCFEVDPSLPPEVFKKLNRGEKADGKKKKGKKGKKK</sequence>
<dbReference type="InterPro" id="IPR027038">
    <property type="entry name" value="RanGap"/>
</dbReference>
<name>A0A485LQC0_9STRA</name>
<reference evidence="6 7" key="1">
    <citation type="submission" date="2019-03" db="EMBL/GenBank/DDBJ databases">
        <authorList>
            <person name="Gaulin E."/>
            <person name="Dumas B."/>
        </authorList>
    </citation>
    <scope>NUCLEOTIDE SEQUENCE [LARGE SCALE GENOMIC DNA]</scope>
    <source>
        <strain evidence="6">CBS 568.67</strain>
    </source>
</reference>
<keyword evidence="7" id="KW-1185">Reference proteome</keyword>
<keyword evidence="3" id="KW-0677">Repeat</keyword>
<dbReference type="Gene3D" id="3.80.10.10">
    <property type="entry name" value="Ribonuclease Inhibitor"/>
    <property type="match status" value="2"/>
</dbReference>
<dbReference type="OrthoDB" id="341587at2759"/>
<dbReference type="AlphaFoldDB" id="A0A485LQC0"/>
<dbReference type="Proteomes" id="UP000332933">
    <property type="component" value="Unassembled WGS sequence"/>
</dbReference>
<gene>
    <name evidence="6" type="primary">Aste57867_24124</name>
    <name evidence="5" type="ORF">As57867_024050</name>
    <name evidence="6" type="ORF">ASTE57867_24124</name>
</gene>
<feature type="compositionally biased region" description="Basic and acidic residues" evidence="4">
    <location>
        <begin position="320"/>
        <end position="330"/>
    </location>
</feature>
<protein>
    <submittedName>
        <fullName evidence="6">Aste57867_24124 protein</fullName>
    </submittedName>
</protein>
<evidence type="ECO:0000313" key="6">
    <source>
        <dbReference type="EMBL" id="VFU00766.1"/>
    </source>
</evidence>
<evidence type="ECO:0000313" key="7">
    <source>
        <dbReference type="Proteomes" id="UP000332933"/>
    </source>
</evidence>
<dbReference type="InterPro" id="IPR001611">
    <property type="entry name" value="Leu-rich_rpt"/>
</dbReference>
<evidence type="ECO:0000256" key="3">
    <source>
        <dbReference type="ARBA" id="ARBA00022737"/>
    </source>
</evidence>
<dbReference type="EMBL" id="VJMH01007355">
    <property type="protein sequence ID" value="KAF0683849.1"/>
    <property type="molecule type" value="Genomic_DNA"/>
</dbReference>
<accession>A0A485LQC0</accession>
<feature type="compositionally biased region" description="Basic residues" evidence="4">
    <location>
        <begin position="331"/>
        <end position="342"/>
    </location>
</feature>
<dbReference type="GO" id="GO:0005829">
    <property type="term" value="C:cytosol"/>
    <property type="evidence" value="ECO:0007669"/>
    <property type="project" value="TreeGrafter"/>
</dbReference>
<proteinExistence type="predicted"/>
<reference evidence="5" key="2">
    <citation type="submission" date="2019-06" db="EMBL/GenBank/DDBJ databases">
        <title>Genomics analysis of Aphanomyces spp. identifies a new class of oomycete effector associated with host adaptation.</title>
        <authorList>
            <person name="Gaulin E."/>
        </authorList>
    </citation>
    <scope>NUCLEOTIDE SEQUENCE</scope>
    <source>
        <strain evidence="5">CBS 578.67</strain>
    </source>
</reference>
<dbReference type="GO" id="GO:0031267">
    <property type="term" value="F:small GTPase binding"/>
    <property type="evidence" value="ECO:0007669"/>
    <property type="project" value="TreeGrafter"/>
</dbReference>
<dbReference type="GO" id="GO:0006913">
    <property type="term" value="P:nucleocytoplasmic transport"/>
    <property type="evidence" value="ECO:0007669"/>
    <property type="project" value="TreeGrafter"/>
</dbReference>
<dbReference type="EMBL" id="CAADRA010007381">
    <property type="protein sequence ID" value="VFU00766.1"/>
    <property type="molecule type" value="Genomic_DNA"/>
</dbReference>
<dbReference type="SMART" id="SM00368">
    <property type="entry name" value="LRR_RI"/>
    <property type="match status" value="6"/>
</dbReference>
<dbReference type="PANTHER" id="PTHR24113:SF12">
    <property type="entry name" value="RAN GTPASE-ACTIVATING PROTEIN 1"/>
    <property type="match status" value="1"/>
</dbReference>
<dbReference type="GO" id="GO:0048471">
    <property type="term" value="C:perinuclear region of cytoplasm"/>
    <property type="evidence" value="ECO:0007669"/>
    <property type="project" value="TreeGrafter"/>
</dbReference>
<evidence type="ECO:0000256" key="2">
    <source>
        <dbReference type="ARBA" id="ARBA00022614"/>
    </source>
</evidence>
<evidence type="ECO:0000256" key="4">
    <source>
        <dbReference type="SAM" id="MobiDB-lite"/>
    </source>
</evidence>
<keyword evidence="2" id="KW-0433">Leucine-rich repeat</keyword>